<feature type="signal peptide" evidence="1">
    <location>
        <begin position="1"/>
        <end position="19"/>
    </location>
</feature>
<organism evidence="2 3">
    <name type="scientific">Rhizobium metallidurans</name>
    <dbReference type="NCBI Taxonomy" id="1265931"/>
    <lineage>
        <taxon>Bacteria</taxon>
        <taxon>Pseudomonadati</taxon>
        <taxon>Pseudomonadota</taxon>
        <taxon>Alphaproteobacteria</taxon>
        <taxon>Hyphomicrobiales</taxon>
        <taxon>Rhizobiaceae</taxon>
        <taxon>Rhizobium/Agrobacterium group</taxon>
        <taxon>Rhizobium</taxon>
    </lineage>
</organism>
<accession>A0A7W6GCF8</accession>
<dbReference type="Proteomes" id="UP000582090">
    <property type="component" value="Unassembled WGS sequence"/>
</dbReference>
<dbReference type="EMBL" id="JACIDW010000013">
    <property type="protein sequence ID" value="MBB3966025.1"/>
    <property type="molecule type" value="Genomic_DNA"/>
</dbReference>
<name>A0A7W6GCF8_9HYPH</name>
<feature type="chain" id="PRO_5030612421" evidence="1">
    <location>
        <begin position="20"/>
        <end position="81"/>
    </location>
</feature>
<keyword evidence="3" id="KW-1185">Reference proteome</keyword>
<comment type="caution">
    <text evidence="2">The sequence shown here is derived from an EMBL/GenBank/DDBJ whole genome shotgun (WGS) entry which is preliminary data.</text>
</comment>
<dbReference type="AlphaFoldDB" id="A0A7W6GCF8"/>
<keyword evidence="1" id="KW-0732">Signal</keyword>
<gene>
    <name evidence="2" type="ORF">GGQ67_003706</name>
</gene>
<dbReference type="RefSeq" id="WP_183901532.1">
    <property type="nucleotide sequence ID" value="NZ_JACIDW010000013.1"/>
</dbReference>
<protein>
    <submittedName>
        <fullName evidence="2">Uncharacterized protein</fullName>
    </submittedName>
</protein>
<evidence type="ECO:0000313" key="3">
    <source>
        <dbReference type="Proteomes" id="UP000582090"/>
    </source>
</evidence>
<proteinExistence type="predicted"/>
<reference evidence="2 3" key="1">
    <citation type="submission" date="2020-08" db="EMBL/GenBank/DDBJ databases">
        <title>Genomic Encyclopedia of Type Strains, Phase IV (KMG-IV): sequencing the most valuable type-strain genomes for metagenomic binning, comparative biology and taxonomic classification.</title>
        <authorList>
            <person name="Goeker M."/>
        </authorList>
    </citation>
    <scope>NUCLEOTIDE SEQUENCE [LARGE SCALE GENOMIC DNA]</scope>
    <source>
        <strain evidence="2 3">DSM 26575</strain>
    </source>
</reference>
<evidence type="ECO:0000256" key="1">
    <source>
        <dbReference type="SAM" id="SignalP"/>
    </source>
</evidence>
<evidence type="ECO:0000313" key="2">
    <source>
        <dbReference type="EMBL" id="MBB3966025.1"/>
    </source>
</evidence>
<sequence>MKKLIIAAVVAITSFGATAMPSLADSVTVRIGQPGYHERYKPRPYYNRSYRQHSARSNCRVKTVKYRNHGKLVTKTTRVCR</sequence>